<dbReference type="CDD" id="cd01048">
    <property type="entry name" value="Ferritin_like_AB2"/>
    <property type="match status" value="1"/>
</dbReference>
<dbReference type="Pfam" id="PF09968">
    <property type="entry name" value="DUF2202"/>
    <property type="match status" value="1"/>
</dbReference>
<organism evidence="2">
    <name type="scientific">uncultured Thiotrichaceae bacterium</name>
    <dbReference type="NCBI Taxonomy" id="298394"/>
    <lineage>
        <taxon>Bacteria</taxon>
        <taxon>Pseudomonadati</taxon>
        <taxon>Pseudomonadota</taxon>
        <taxon>Gammaproteobacteria</taxon>
        <taxon>Thiotrichales</taxon>
        <taxon>Thiotrichaceae</taxon>
        <taxon>environmental samples</taxon>
    </lineage>
</organism>
<evidence type="ECO:0000313" key="2">
    <source>
        <dbReference type="EMBL" id="CAA6816542.1"/>
    </source>
</evidence>
<sequence>SDGVSVGGEDLSTPLVFETDDFQSLTLAEMDTLLFVREEEKLARDVYLSLYDKWQKKTFQNIATKSEQKHMDAVKVLLDGYGLNDPIISDDIGAFNDPDILALYQQLLARGESSPEEGLQVGAYIEEFDLDDLNNAVLEALNGSNPLPVIETYSRLLCGSRNHLRAFVKQIEMDGITYQAQLLSQNEVDLIADSAQEQCD</sequence>
<dbReference type="Gene3D" id="1.20.1260.10">
    <property type="match status" value="1"/>
</dbReference>
<reference evidence="2" key="1">
    <citation type="submission" date="2020-01" db="EMBL/GenBank/DDBJ databases">
        <authorList>
            <person name="Meier V. D."/>
            <person name="Meier V D."/>
        </authorList>
    </citation>
    <scope>NUCLEOTIDE SEQUENCE</scope>
    <source>
        <strain evidence="2">HLG_WM_MAG_08</strain>
    </source>
</reference>
<name>A0A6S6T6Y6_9GAMM</name>
<proteinExistence type="predicted"/>
<protein>
    <recommendedName>
        <fullName evidence="1">DUF2202 domain-containing protein</fullName>
    </recommendedName>
</protein>
<dbReference type="InterPro" id="IPR012347">
    <property type="entry name" value="Ferritin-like"/>
</dbReference>
<dbReference type="InterPro" id="IPR019243">
    <property type="entry name" value="DUF2202"/>
</dbReference>
<evidence type="ECO:0000259" key="1">
    <source>
        <dbReference type="Pfam" id="PF09968"/>
    </source>
</evidence>
<gene>
    <name evidence="2" type="ORF">HELGO_WM46504</name>
</gene>
<accession>A0A6S6T6Y6</accession>
<dbReference type="EMBL" id="CACVAV010000265">
    <property type="protein sequence ID" value="CAA6816542.1"/>
    <property type="molecule type" value="Genomic_DNA"/>
</dbReference>
<feature type="domain" description="DUF2202" evidence="1">
    <location>
        <begin position="29"/>
        <end position="194"/>
    </location>
</feature>
<dbReference type="AlphaFoldDB" id="A0A6S6T6Y6"/>
<feature type="non-terminal residue" evidence="2">
    <location>
        <position position="1"/>
    </location>
</feature>